<dbReference type="Gene3D" id="1.25.40.390">
    <property type="match status" value="1"/>
</dbReference>
<dbReference type="SUPFAM" id="SSF48452">
    <property type="entry name" value="TPR-like"/>
    <property type="match status" value="1"/>
</dbReference>
<dbReference type="Proteomes" id="UP000245391">
    <property type="component" value="Unassembled WGS sequence"/>
</dbReference>
<feature type="domain" description="SusD-like N-terminal" evidence="7">
    <location>
        <begin position="89"/>
        <end position="230"/>
    </location>
</feature>
<organism evidence="8 9">
    <name type="scientific">Pedobacter paludis</name>
    <dbReference type="NCBI Taxonomy" id="2203212"/>
    <lineage>
        <taxon>Bacteria</taxon>
        <taxon>Pseudomonadati</taxon>
        <taxon>Bacteroidota</taxon>
        <taxon>Sphingobacteriia</taxon>
        <taxon>Sphingobacteriales</taxon>
        <taxon>Sphingobacteriaceae</taxon>
        <taxon>Pedobacter</taxon>
    </lineage>
</organism>
<proteinExistence type="inferred from homology"/>
<dbReference type="PROSITE" id="PS51257">
    <property type="entry name" value="PROKAR_LIPOPROTEIN"/>
    <property type="match status" value="1"/>
</dbReference>
<protein>
    <submittedName>
        <fullName evidence="8">RagB/SusD family nutrient uptake outer membrane protein</fullName>
    </submittedName>
</protein>
<evidence type="ECO:0000313" key="8">
    <source>
        <dbReference type="EMBL" id="PWS33084.1"/>
    </source>
</evidence>
<feature type="domain" description="RagB/SusD" evidence="6">
    <location>
        <begin position="325"/>
        <end position="473"/>
    </location>
</feature>
<dbReference type="InterPro" id="IPR011990">
    <property type="entry name" value="TPR-like_helical_dom_sf"/>
</dbReference>
<evidence type="ECO:0000256" key="1">
    <source>
        <dbReference type="ARBA" id="ARBA00004442"/>
    </source>
</evidence>
<sequence>MKINHIYKKISLSIIMLVCFSFSGCKKFVDIPEPIDTIPSDLVFTSDSKADAAVRNLYLNMVGGVNAGFGGGLQIALGVSSDELTVTVATNQFNDFFIHTVNAGTTANANQYNPLYSIIYSCNAIIEGITKAPAGMTAAGKARFMGEAKFIRAAMYFYLINMYGDVPMPTTTDYVANSNIAKTPLAQVYELIINDLKFAQTNLPAPYLNPTQRFRANRYSASALLSRVYLYRQDWVNAELMATEVIDALNGASKFYDLETDLSKTFLIGSKEAILQMPPISTINYTYEAFSFISTGVPNYQISDALYATFEPGDLRKTNWIKTNTITTGGVPKAYNFPFKYKINSGAGGAKTEGTVFLRISEVYLNRAEARAQQNKLALAISDLDVIRGRSGITKIAITNPSISQADLLSTLAHERFVELFQEFGHRWLDLKRTGKADEVLKNTPNWRPEAKLFPFPANEIKYNPSLIQNPGYSN</sequence>
<evidence type="ECO:0000259" key="7">
    <source>
        <dbReference type="Pfam" id="PF14322"/>
    </source>
</evidence>
<keyword evidence="9" id="KW-1185">Reference proteome</keyword>
<dbReference type="EMBL" id="QGNY01000001">
    <property type="protein sequence ID" value="PWS33084.1"/>
    <property type="molecule type" value="Genomic_DNA"/>
</dbReference>
<gene>
    <name evidence="8" type="ORF">DF947_00105</name>
</gene>
<dbReference type="Pfam" id="PF14322">
    <property type="entry name" value="SusD-like_3"/>
    <property type="match status" value="1"/>
</dbReference>
<accession>A0A317F1P5</accession>
<evidence type="ECO:0000256" key="2">
    <source>
        <dbReference type="ARBA" id="ARBA00006275"/>
    </source>
</evidence>
<evidence type="ECO:0000256" key="5">
    <source>
        <dbReference type="ARBA" id="ARBA00023237"/>
    </source>
</evidence>
<evidence type="ECO:0000256" key="4">
    <source>
        <dbReference type="ARBA" id="ARBA00023136"/>
    </source>
</evidence>
<dbReference type="OrthoDB" id="621570at2"/>
<evidence type="ECO:0000259" key="6">
    <source>
        <dbReference type="Pfam" id="PF07980"/>
    </source>
</evidence>
<keyword evidence="4" id="KW-0472">Membrane</keyword>
<dbReference type="RefSeq" id="WP_109927673.1">
    <property type="nucleotide sequence ID" value="NZ_QGNY01000001.1"/>
</dbReference>
<evidence type="ECO:0000256" key="3">
    <source>
        <dbReference type="ARBA" id="ARBA00022729"/>
    </source>
</evidence>
<dbReference type="GO" id="GO:0009279">
    <property type="term" value="C:cell outer membrane"/>
    <property type="evidence" value="ECO:0007669"/>
    <property type="project" value="UniProtKB-SubCell"/>
</dbReference>
<keyword evidence="3" id="KW-0732">Signal</keyword>
<reference evidence="9" key="1">
    <citation type="submission" date="2018-05" db="EMBL/GenBank/DDBJ databases">
        <title>Pedobacter paludis sp. nov., isolated from wetland soil.</title>
        <authorList>
            <person name="Zhang Y."/>
        </authorList>
    </citation>
    <scope>NUCLEOTIDE SEQUENCE [LARGE SCALE GENOMIC DNA]</scope>
    <source>
        <strain evidence="9">R-8</strain>
    </source>
</reference>
<dbReference type="AlphaFoldDB" id="A0A317F1P5"/>
<comment type="similarity">
    <text evidence="2">Belongs to the SusD family.</text>
</comment>
<dbReference type="InterPro" id="IPR012944">
    <property type="entry name" value="SusD_RagB_dom"/>
</dbReference>
<dbReference type="Pfam" id="PF07980">
    <property type="entry name" value="SusD_RagB"/>
    <property type="match status" value="1"/>
</dbReference>
<keyword evidence="5" id="KW-0998">Cell outer membrane</keyword>
<comment type="subcellular location">
    <subcellularLocation>
        <location evidence="1">Cell outer membrane</location>
    </subcellularLocation>
</comment>
<comment type="caution">
    <text evidence="8">The sequence shown here is derived from an EMBL/GenBank/DDBJ whole genome shotgun (WGS) entry which is preliminary data.</text>
</comment>
<dbReference type="InterPro" id="IPR033985">
    <property type="entry name" value="SusD-like_N"/>
</dbReference>
<evidence type="ECO:0000313" key="9">
    <source>
        <dbReference type="Proteomes" id="UP000245391"/>
    </source>
</evidence>
<name>A0A317F1P5_9SPHI</name>
<dbReference type="CDD" id="cd08977">
    <property type="entry name" value="SusD"/>
    <property type="match status" value="1"/>
</dbReference>